<dbReference type="Proteomes" id="UP000252586">
    <property type="component" value="Unassembled WGS sequence"/>
</dbReference>
<dbReference type="GO" id="GO:0005737">
    <property type="term" value="C:cytoplasm"/>
    <property type="evidence" value="ECO:0007669"/>
    <property type="project" value="TreeGrafter"/>
</dbReference>
<dbReference type="PRINTS" id="PR00099">
    <property type="entry name" value="CPSGATASE"/>
</dbReference>
<protein>
    <recommendedName>
        <fullName evidence="2">aminodeoxychorismate synthase</fullName>
        <ecNumber evidence="2">2.6.1.85</ecNumber>
    </recommendedName>
</protein>
<dbReference type="InterPro" id="IPR005802">
    <property type="entry name" value="ADC_synth_comp_1"/>
</dbReference>
<dbReference type="InterPro" id="IPR015890">
    <property type="entry name" value="Chorismate_C"/>
</dbReference>
<dbReference type="Gene3D" id="3.60.120.10">
    <property type="entry name" value="Anthranilate synthase"/>
    <property type="match status" value="1"/>
</dbReference>
<dbReference type="PROSITE" id="PS51273">
    <property type="entry name" value="GATASE_TYPE_1"/>
    <property type="match status" value="1"/>
</dbReference>
<dbReference type="GO" id="GO:0008153">
    <property type="term" value="P:4-aminobenzoate biosynthetic process"/>
    <property type="evidence" value="ECO:0007669"/>
    <property type="project" value="TreeGrafter"/>
</dbReference>
<name>A0A366DG84_9NOCA</name>
<feature type="compositionally biased region" description="Polar residues" evidence="5">
    <location>
        <begin position="338"/>
        <end position="351"/>
    </location>
</feature>
<dbReference type="Pfam" id="PF00117">
    <property type="entry name" value="GATase"/>
    <property type="match status" value="1"/>
</dbReference>
<dbReference type="InterPro" id="IPR029062">
    <property type="entry name" value="Class_I_gatase-like"/>
</dbReference>
<sequence>MRTLLIDNYDSFTYNLYQLISEVNGVEPTVVRNDEARTVAALGLSRFDNVVISPGPGRPDVARDVGVSAAVIAETDLPLLGVCLGHQGIVVAAGGVVGPAPAARHGYLDRIEHDNRDVFAGLPAGFVAVRYHSLSARRPLPNDLEITAAAADGVVMGVRHRTRPQWGVQFHPESIASEFGAALLRNFAGLTAAHHESRGGGPVGTGALSAVHRPRRSGETRVPGFSSTTPPAAQQFPTATASGAADRSISPTAVRERPEQPEQAELAESADAAPDLRVPATGSAETAGDAGHPTAADPREASRAGSARTAGSTPVPASAAAVTPGPGPRGRIPAPAITSTSLDSGPGSVSTGLPIEDENRYPPVDSTRRMRLLHSVIDRAIDTEAAFVRLYGASPTAFWLDSEHVEPGLDRFSFLGDASGPLAEVVRYRVGDGAVIVETAEGGRRTVTGDVLDYLAAQLRAREVEIPELPFDFACGYVGYLGYEVKADCGANAAHRAETPDAQWIFADRLVVVDHVAGHTHLLALTDPAPESALAAADWLRDTREVLGTLPTWSNPPELEVDSDTAAVEALLTRGRERYLADIAICLDRLRAGESYEICLTDGLTVAADIGGLDFYRVLRRCNPAPYAAYLRFDDLEVACSSPERFLKIDRARTVETKPIKGTAPRGATPAEDERLRRGLAEDPKTRAENLMIVDLLRNDLGRVCQIGSVHVPNLMATETYTTLHQLVSTVRGTLRPGTDVIDCLRACFPGGSMTGAPKLRTMEIIDELETEARGVYSGTIGFLGLGGTADLNIVIRTAVRHAGRWRIGAGGAIVLDSDPEAEFREMLLKAAATYRALGR</sequence>
<dbReference type="PANTHER" id="PTHR11236">
    <property type="entry name" value="AMINOBENZOATE/ANTHRANILATE SYNTHASE"/>
    <property type="match status" value="1"/>
</dbReference>
<dbReference type="InterPro" id="IPR019999">
    <property type="entry name" value="Anth_synth_I-like"/>
</dbReference>
<evidence type="ECO:0000259" key="7">
    <source>
        <dbReference type="Pfam" id="PF00425"/>
    </source>
</evidence>
<feature type="compositionally biased region" description="Low complexity" evidence="5">
    <location>
        <begin position="303"/>
        <end position="337"/>
    </location>
</feature>
<evidence type="ECO:0000259" key="6">
    <source>
        <dbReference type="Pfam" id="PF00117"/>
    </source>
</evidence>
<dbReference type="GO" id="GO:0046820">
    <property type="term" value="F:4-amino-4-deoxychorismate synthase activity"/>
    <property type="evidence" value="ECO:0007669"/>
    <property type="project" value="UniProtKB-EC"/>
</dbReference>
<feature type="domain" description="Anthranilate synthase component I N-terminal" evidence="8">
    <location>
        <begin position="383"/>
        <end position="521"/>
    </location>
</feature>
<dbReference type="InterPro" id="IPR006805">
    <property type="entry name" value="Anth_synth_I_N"/>
</dbReference>
<evidence type="ECO:0000256" key="5">
    <source>
        <dbReference type="SAM" id="MobiDB-lite"/>
    </source>
</evidence>
<feature type="region of interest" description="Disordered" evidence="5">
    <location>
        <begin position="194"/>
        <end position="362"/>
    </location>
</feature>
<feature type="domain" description="Chorismate-utilising enzyme C-terminal" evidence="7">
    <location>
        <begin position="576"/>
        <end position="830"/>
    </location>
</feature>
<dbReference type="AlphaFoldDB" id="A0A366DG84"/>
<dbReference type="InterPro" id="IPR017926">
    <property type="entry name" value="GATASE"/>
</dbReference>
<dbReference type="InterPro" id="IPR005801">
    <property type="entry name" value="ADC_synthase"/>
</dbReference>
<keyword evidence="3" id="KW-0808">Transferase</keyword>
<dbReference type="RefSeq" id="WP_067513790.1">
    <property type="nucleotide sequence ID" value="NZ_QNRE01000009.1"/>
</dbReference>
<dbReference type="EMBL" id="QNRE01000009">
    <property type="protein sequence ID" value="RBO88258.1"/>
    <property type="molecule type" value="Genomic_DNA"/>
</dbReference>
<dbReference type="Gene3D" id="3.40.50.880">
    <property type="match status" value="1"/>
</dbReference>
<dbReference type="PANTHER" id="PTHR11236:SF18">
    <property type="entry name" value="AMINODEOXYCHORISMATE SYNTHASE"/>
    <property type="match status" value="1"/>
</dbReference>
<dbReference type="CDD" id="cd01743">
    <property type="entry name" value="GATase1_Anthranilate_Synthase"/>
    <property type="match status" value="1"/>
</dbReference>
<dbReference type="Pfam" id="PF04715">
    <property type="entry name" value="Anth_synt_I_N"/>
    <property type="match status" value="1"/>
</dbReference>
<dbReference type="NCBIfam" id="TIGR00553">
    <property type="entry name" value="pabB"/>
    <property type="match status" value="1"/>
</dbReference>
<dbReference type="STRING" id="1210090.GCA_001613185_06204"/>
<reference evidence="9 10" key="1">
    <citation type="submission" date="2018-06" db="EMBL/GenBank/DDBJ databases">
        <title>Genomic Encyclopedia of Type Strains, Phase IV (KMG-IV): sequencing the most valuable type-strain genomes for metagenomic binning, comparative biology and taxonomic classification.</title>
        <authorList>
            <person name="Goeker M."/>
        </authorList>
    </citation>
    <scope>NUCLEOTIDE SEQUENCE [LARGE SCALE GENOMIC DNA]</scope>
    <source>
        <strain evidence="9 10">DSM 44599</strain>
    </source>
</reference>
<dbReference type="InterPro" id="IPR006221">
    <property type="entry name" value="TrpG/PapA_dom"/>
</dbReference>
<accession>A0A366DG84</accession>
<dbReference type="Pfam" id="PF00425">
    <property type="entry name" value="Chorismate_bind"/>
    <property type="match status" value="1"/>
</dbReference>
<evidence type="ECO:0000256" key="2">
    <source>
        <dbReference type="ARBA" id="ARBA00013139"/>
    </source>
</evidence>
<gene>
    <name evidence="9" type="ORF">DFR74_10924</name>
</gene>
<keyword evidence="10" id="KW-1185">Reference proteome</keyword>
<keyword evidence="4" id="KW-0315">Glutamine amidotransferase</keyword>
<evidence type="ECO:0000256" key="4">
    <source>
        <dbReference type="ARBA" id="ARBA00022962"/>
    </source>
</evidence>
<dbReference type="PRINTS" id="PR00097">
    <property type="entry name" value="ANTSNTHASEII"/>
</dbReference>
<evidence type="ECO:0000313" key="9">
    <source>
        <dbReference type="EMBL" id="RBO88258.1"/>
    </source>
</evidence>
<dbReference type="SUPFAM" id="SSF56322">
    <property type="entry name" value="ADC synthase"/>
    <property type="match status" value="1"/>
</dbReference>
<dbReference type="SUPFAM" id="SSF52317">
    <property type="entry name" value="Class I glutamine amidotransferase-like"/>
    <property type="match status" value="1"/>
</dbReference>
<dbReference type="GO" id="GO:0000162">
    <property type="term" value="P:L-tryptophan biosynthetic process"/>
    <property type="evidence" value="ECO:0007669"/>
    <property type="project" value="TreeGrafter"/>
</dbReference>
<feature type="compositionally biased region" description="Low complexity" evidence="5">
    <location>
        <begin position="228"/>
        <end position="241"/>
    </location>
</feature>
<dbReference type="NCBIfam" id="TIGR00566">
    <property type="entry name" value="trpG_papA"/>
    <property type="match status" value="1"/>
</dbReference>
<dbReference type="GO" id="GO:0009396">
    <property type="term" value="P:folic acid-containing compound biosynthetic process"/>
    <property type="evidence" value="ECO:0007669"/>
    <property type="project" value="InterPro"/>
</dbReference>
<comment type="caution">
    <text evidence="9">The sequence shown here is derived from an EMBL/GenBank/DDBJ whole genome shotgun (WGS) entry which is preliminary data.</text>
</comment>
<proteinExistence type="inferred from homology"/>
<evidence type="ECO:0000313" key="10">
    <source>
        <dbReference type="Proteomes" id="UP000252586"/>
    </source>
</evidence>
<comment type="similarity">
    <text evidence="1">In the C-terminal section; belongs to the anthranilate synthase component I family.</text>
</comment>
<evidence type="ECO:0000256" key="3">
    <source>
        <dbReference type="ARBA" id="ARBA00022679"/>
    </source>
</evidence>
<evidence type="ECO:0000256" key="1">
    <source>
        <dbReference type="ARBA" id="ARBA00005970"/>
    </source>
</evidence>
<dbReference type="PRINTS" id="PR00096">
    <property type="entry name" value="GATASE"/>
</dbReference>
<dbReference type="OrthoDB" id="3518032at2"/>
<evidence type="ECO:0000259" key="8">
    <source>
        <dbReference type="Pfam" id="PF04715"/>
    </source>
</evidence>
<feature type="domain" description="Glutamine amidotransferase" evidence="6">
    <location>
        <begin position="4"/>
        <end position="187"/>
    </location>
</feature>
<organism evidence="9 10">
    <name type="scientific">Nocardia puris</name>
    <dbReference type="NCBI Taxonomy" id="208602"/>
    <lineage>
        <taxon>Bacteria</taxon>
        <taxon>Bacillati</taxon>
        <taxon>Actinomycetota</taxon>
        <taxon>Actinomycetes</taxon>
        <taxon>Mycobacteriales</taxon>
        <taxon>Nocardiaceae</taxon>
        <taxon>Nocardia</taxon>
    </lineage>
</organism>
<dbReference type="EC" id="2.6.1.85" evidence="2"/>